<dbReference type="RefSeq" id="WP_213352964.1">
    <property type="nucleotide sequence ID" value="NZ_JAHBGB010000031.1"/>
</dbReference>
<name>A0ABW4YVP5_9HYPH</name>
<evidence type="ECO:0000259" key="1">
    <source>
        <dbReference type="Pfam" id="PF06568"/>
    </source>
</evidence>
<evidence type="ECO:0000313" key="3">
    <source>
        <dbReference type="Proteomes" id="UP001597299"/>
    </source>
</evidence>
<sequence length="118" mass="13439">MAADDRDGREPFPSLRAGWTYLVDSMGIAGASLHAHEEALDFLDHRQCRRAHAGTSRPAVASFLARCRIGWDRLLRELARRHTIAILKRLDDATLRDIGFESRDMIDPALRVQADRRF</sequence>
<dbReference type="Pfam" id="PF06568">
    <property type="entry name" value="YjiS-like"/>
    <property type="match status" value="1"/>
</dbReference>
<organism evidence="2 3">
    <name type="scientific">Ancylobacter oerskovii</name>
    <dbReference type="NCBI Taxonomy" id="459519"/>
    <lineage>
        <taxon>Bacteria</taxon>
        <taxon>Pseudomonadati</taxon>
        <taxon>Pseudomonadota</taxon>
        <taxon>Alphaproteobacteria</taxon>
        <taxon>Hyphomicrobiales</taxon>
        <taxon>Xanthobacteraceae</taxon>
        <taxon>Ancylobacter</taxon>
    </lineage>
</organism>
<protein>
    <submittedName>
        <fullName evidence="2">DUF1127 domain-containing protein</fullName>
    </submittedName>
</protein>
<proteinExistence type="predicted"/>
<dbReference type="Proteomes" id="UP001597299">
    <property type="component" value="Unassembled WGS sequence"/>
</dbReference>
<feature type="domain" description="YjiS-like" evidence="1">
    <location>
        <begin position="71"/>
        <end position="106"/>
    </location>
</feature>
<gene>
    <name evidence="2" type="ORF">ACFSNC_08660</name>
</gene>
<accession>A0ABW4YVP5</accession>
<comment type="caution">
    <text evidence="2">The sequence shown here is derived from an EMBL/GenBank/DDBJ whole genome shotgun (WGS) entry which is preliminary data.</text>
</comment>
<dbReference type="EMBL" id="JBHUHD010000001">
    <property type="protein sequence ID" value="MFD2140467.1"/>
    <property type="molecule type" value="Genomic_DNA"/>
</dbReference>
<keyword evidence="3" id="KW-1185">Reference proteome</keyword>
<dbReference type="InterPro" id="IPR009506">
    <property type="entry name" value="YjiS-like"/>
</dbReference>
<reference evidence="3" key="1">
    <citation type="journal article" date="2019" name="Int. J. Syst. Evol. Microbiol.">
        <title>The Global Catalogue of Microorganisms (GCM) 10K type strain sequencing project: providing services to taxonomists for standard genome sequencing and annotation.</title>
        <authorList>
            <consortium name="The Broad Institute Genomics Platform"/>
            <consortium name="The Broad Institute Genome Sequencing Center for Infectious Disease"/>
            <person name="Wu L."/>
            <person name="Ma J."/>
        </authorList>
    </citation>
    <scope>NUCLEOTIDE SEQUENCE [LARGE SCALE GENOMIC DNA]</scope>
    <source>
        <strain evidence="3">CCM 7435</strain>
    </source>
</reference>
<evidence type="ECO:0000313" key="2">
    <source>
        <dbReference type="EMBL" id="MFD2140467.1"/>
    </source>
</evidence>